<name>A0A5D3EDS1_9BACE</name>
<dbReference type="EMBL" id="VKLW01000010">
    <property type="protein sequence ID" value="TYK34045.1"/>
    <property type="molecule type" value="Genomic_DNA"/>
</dbReference>
<evidence type="ECO:0000256" key="2">
    <source>
        <dbReference type="ARBA" id="ARBA00022448"/>
    </source>
</evidence>
<evidence type="ECO:0000313" key="9">
    <source>
        <dbReference type="Proteomes" id="UP000324383"/>
    </source>
</evidence>
<dbReference type="PANTHER" id="PTHR23505:SF79">
    <property type="entry name" value="PROTEIN SPINSTER"/>
    <property type="match status" value="1"/>
</dbReference>
<dbReference type="GO" id="GO:0022857">
    <property type="term" value="F:transmembrane transporter activity"/>
    <property type="evidence" value="ECO:0007669"/>
    <property type="project" value="InterPro"/>
</dbReference>
<evidence type="ECO:0000256" key="3">
    <source>
        <dbReference type="ARBA" id="ARBA00022692"/>
    </source>
</evidence>
<dbReference type="SUPFAM" id="SSF103473">
    <property type="entry name" value="MFS general substrate transporter"/>
    <property type="match status" value="1"/>
</dbReference>
<dbReference type="Pfam" id="PF07690">
    <property type="entry name" value="MFS_1"/>
    <property type="match status" value="1"/>
</dbReference>
<dbReference type="InterPro" id="IPR044770">
    <property type="entry name" value="MFS_spinster-like"/>
</dbReference>
<dbReference type="InterPro" id="IPR020846">
    <property type="entry name" value="MFS_dom"/>
</dbReference>
<gene>
    <name evidence="8" type="ORF">FNJ60_05830</name>
</gene>
<feature type="transmembrane region" description="Helical" evidence="6">
    <location>
        <begin position="293"/>
        <end position="310"/>
    </location>
</feature>
<keyword evidence="3 6" id="KW-0812">Transmembrane</keyword>
<accession>A0A5D3EDS1</accession>
<feature type="transmembrane region" description="Helical" evidence="6">
    <location>
        <begin position="7"/>
        <end position="24"/>
    </location>
</feature>
<feature type="transmembrane region" description="Helical" evidence="6">
    <location>
        <begin position="354"/>
        <end position="375"/>
    </location>
</feature>
<evidence type="ECO:0000256" key="5">
    <source>
        <dbReference type="ARBA" id="ARBA00023136"/>
    </source>
</evidence>
<comment type="caution">
    <text evidence="8">The sequence shown here is derived from an EMBL/GenBank/DDBJ whole genome shotgun (WGS) entry which is preliminary data.</text>
</comment>
<dbReference type="InterPro" id="IPR011701">
    <property type="entry name" value="MFS"/>
</dbReference>
<reference evidence="8 9" key="1">
    <citation type="submission" date="2019-07" db="EMBL/GenBank/DDBJ databases">
        <title>Draft Genome Sequences of Bacteroides pyogenes Strains Isolated from the Uterus Holstein Dairy Cows with Metritis.</title>
        <authorList>
            <person name="Cunha F."/>
            <person name="Galvao K.N."/>
            <person name="Jeon S.J."/>
            <person name="Jeong K.C."/>
        </authorList>
    </citation>
    <scope>NUCLEOTIDE SEQUENCE [LARGE SCALE GENOMIC DNA]</scope>
    <source>
        <strain evidence="8 9">KG-31</strain>
    </source>
</reference>
<dbReference type="PROSITE" id="PS50850">
    <property type="entry name" value="MFS"/>
    <property type="match status" value="1"/>
</dbReference>
<evidence type="ECO:0000313" key="8">
    <source>
        <dbReference type="EMBL" id="TYK34045.1"/>
    </source>
</evidence>
<keyword evidence="4 6" id="KW-1133">Transmembrane helix</keyword>
<dbReference type="PANTHER" id="PTHR23505">
    <property type="entry name" value="SPINSTER"/>
    <property type="match status" value="1"/>
</dbReference>
<feature type="transmembrane region" description="Helical" evidence="6">
    <location>
        <begin position="48"/>
        <end position="71"/>
    </location>
</feature>
<feature type="transmembrane region" description="Helical" evidence="6">
    <location>
        <begin position="103"/>
        <end position="126"/>
    </location>
</feature>
<feature type="transmembrane region" description="Helical" evidence="6">
    <location>
        <begin position="168"/>
        <end position="186"/>
    </location>
</feature>
<evidence type="ECO:0000256" key="1">
    <source>
        <dbReference type="ARBA" id="ARBA00004141"/>
    </source>
</evidence>
<evidence type="ECO:0000259" key="7">
    <source>
        <dbReference type="PROSITE" id="PS50850"/>
    </source>
</evidence>
<keyword evidence="9" id="KW-1185">Reference proteome</keyword>
<dbReference type="InterPro" id="IPR036259">
    <property type="entry name" value="MFS_trans_sf"/>
</dbReference>
<dbReference type="AlphaFoldDB" id="A0A5D3EDS1"/>
<keyword evidence="2" id="KW-0813">Transport</keyword>
<feature type="transmembrane region" description="Helical" evidence="6">
    <location>
        <begin position="261"/>
        <end position="281"/>
    </location>
</feature>
<dbReference type="RefSeq" id="WP_027324207.1">
    <property type="nucleotide sequence ID" value="NZ_CAMBON010000071.1"/>
</dbReference>
<feature type="transmembrane region" description="Helical" evidence="6">
    <location>
        <begin position="207"/>
        <end position="231"/>
    </location>
</feature>
<feature type="transmembrane region" description="Helical" evidence="6">
    <location>
        <begin position="381"/>
        <end position="403"/>
    </location>
</feature>
<dbReference type="Gene3D" id="1.20.1250.20">
    <property type="entry name" value="MFS general substrate transporter like domains"/>
    <property type="match status" value="2"/>
</dbReference>
<feature type="transmembrane region" description="Helical" evidence="6">
    <location>
        <begin position="138"/>
        <end position="162"/>
    </location>
</feature>
<feature type="transmembrane region" description="Helical" evidence="6">
    <location>
        <begin position="316"/>
        <end position="333"/>
    </location>
</feature>
<sequence length="412" mass="44814">MKNKNIYPWIVVGLLWGVALLNYMDRQMLSTMQEAMKADIVELNKAEAFGALMAVFLWIYGFMSPVAGMIADRVSRKWLVIGSLFVWSAVTFLMGYAESFRELYWLRAIMGISEALYIPAGLSLIADWHQGKSRSLAVGVHMTGLYAGQAIGGFGATAAAAFSWQATFHWFGVVGVFYSLVLIFFLHENRIHNTAQKQSDIPGKKKASLFGGLSLLFSNWAFWIILFYFAAPSLPGWATKNWLPTLFSSSLGIPMSEAGPISTITIALSCFIGVISGGILSDRWVQRNIRGRVYTGAIGLGMTIPALLLLGFGHSFVSVIGAGLLFGIGFGIFDANNMPILCQFVSTKHRATAYGIMNMTGVFAGAAVTEVLGKWTDGGNLGLGFALLSVVVAVALALQIYFLRPTTDNMED</sequence>
<proteinExistence type="predicted"/>
<comment type="subcellular location">
    <subcellularLocation>
        <location evidence="1">Membrane</location>
        <topology evidence="1">Multi-pass membrane protein</topology>
    </subcellularLocation>
</comment>
<dbReference type="Proteomes" id="UP000324383">
    <property type="component" value="Unassembled WGS sequence"/>
</dbReference>
<organism evidence="8 9">
    <name type="scientific">Bacteroides pyogenes</name>
    <dbReference type="NCBI Taxonomy" id="310300"/>
    <lineage>
        <taxon>Bacteria</taxon>
        <taxon>Pseudomonadati</taxon>
        <taxon>Bacteroidota</taxon>
        <taxon>Bacteroidia</taxon>
        <taxon>Bacteroidales</taxon>
        <taxon>Bacteroidaceae</taxon>
        <taxon>Bacteroides</taxon>
    </lineage>
</organism>
<feature type="domain" description="Major facilitator superfamily (MFS) profile" evidence="7">
    <location>
        <begin position="11"/>
        <end position="407"/>
    </location>
</feature>
<protein>
    <submittedName>
        <fullName evidence="8">MFS transporter</fullName>
    </submittedName>
</protein>
<evidence type="ECO:0000256" key="6">
    <source>
        <dbReference type="SAM" id="Phobius"/>
    </source>
</evidence>
<dbReference type="GO" id="GO:0016020">
    <property type="term" value="C:membrane"/>
    <property type="evidence" value="ECO:0007669"/>
    <property type="project" value="UniProtKB-SubCell"/>
</dbReference>
<keyword evidence="5 6" id="KW-0472">Membrane</keyword>
<evidence type="ECO:0000256" key="4">
    <source>
        <dbReference type="ARBA" id="ARBA00022989"/>
    </source>
</evidence>
<feature type="transmembrane region" description="Helical" evidence="6">
    <location>
        <begin position="78"/>
        <end position="97"/>
    </location>
</feature>